<protein>
    <submittedName>
        <fullName evidence="11">Formate dehydrogenase subunit alpha</fullName>
    </submittedName>
</protein>
<dbReference type="Pfam" id="PF00384">
    <property type="entry name" value="Molybdopterin"/>
    <property type="match status" value="1"/>
</dbReference>
<dbReference type="SMART" id="SM00926">
    <property type="entry name" value="Molybdop_Fe4S4"/>
    <property type="match status" value="1"/>
</dbReference>
<dbReference type="FunFam" id="3.30.70.20:FF:000035">
    <property type="entry name" value="Iron hydrogenase 1"/>
    <property type="match status" value="1"/>
</dbReference>
<dbReference type="Gene3D" id="2.40.40.20">
    <property type="match status" value="1"/>
</dbReference>
<dbReference type="GO" id="GO:0016020">
    <property type="term" value="C:membrane"/>
    <property type="evidence" value="ECO:0007669"/>
    <property type="project" value="TreeGrafter"/>
</dbReference>
<dbReference type="PROSITE" id="PS00551">
    <property type="entry name" value="MOLYBDOPTERIN_PROK_1"/>
    <property type="match status" value="1"/>
</dbReference>
<dbReference type="GO" id="GO:0051539">
    <property type="term" value="F:4 iron, 4 sulfur cluster binding"/>
    <property type="evidence" value="ECO:0007669"/>
    <property type="project" value="UniProtKB-KW"/>
</dbReference>
<dbReference type="GO" id="GO:0003954">
    <property type="term" value="F:NADH dehydrogenase activity"/>
    <property type="evidence" value="ECO:0007669"/>
    <property type="project" value="TreeGrafter"/>
</dbReference>
<gene>
    <name evidence="11" type="ORF">ATO10_10710</name>
</gene>
<dbReference type="InterPro" id="IPR006657">
    <property type="entry name" value="MoPterin_dinucl-bd_dom"/>
</dbReference>
<dbReference type="SUPFAM" id="SSF50692">
    <property type="entry name" value="ADC-like"/>
    <property type="match status" value="1"/>
</dbReference>
<dbReference type="InterPro" id="IPR006478">
    <property type="entry name" value="Formate_DH_asu"/>
</dbReference>
<dbReference type="PROSITE" id="PS00490">
    <property type="entry name" value="MOLYBDOPTERIN_PROK_2"/>
    <property type="match status" value="1"/>
</dbReference>
<dbReference type="Gene3D" id="3.10.20.740">
    <property type="match status" value="1"/>
</dbReference>
<dbReference type="PANTHER" id="PTHR43105:SF14">
    <property type="entry name" value="FORMATE DEHYDROGENASE H"/>
    <property type="match status" value="1"/>
</dbReference>
<dbReference type="PANTHER" id="PTHR43105">
    <property type="entry name" value="RESPIRATORY NITRATE REDUCTASE"/>
    <property type="match status" value="1"/>
</dbReference>
<dbReference type="RefSeq" id="WP_035251310.1">
    <property type="nucleotide sequence ID" value="NZ_AQQY01000006.1"/>
</dbReference>
<evidence type="ECO:0000256" key="6">
    <source>
        <dbReference type="ARBA" id="ARBA00023004"/>
    </source>
</evidence>
<dbReference type="PROSITE" id="PS51085">
    <property type="entry name" value="2FE2S_FER_2"/>
    <property type="match status" value="1"/>
</dbReference>
<dbReference type="GO" id="GO:0022904">
    <property type="term" value="P:respiratory electron transport chain"/>
    <property type="evidence" value="ECO:0007669"/>
    <property type="project" value="TreeGrafter"/>
</dbReference>
<evidence type="ECO:0000256" key="5">
    <source>
        <dbReference type="ARBA" id="ARBA00023002"/>
    </source>
</evidence>
<dbReference type="InterPro" id="IPR006655">
    <property type="entry name" value="Mopterin_OxRdtase_prok_CS"/>
</dbReference>
<keyword evidence="7" id="KW-0411">Iron-sulfur</keyword>
<organism evidence="11 12">
    <name type="scientific">Actibacterium atlanticum</name>
    <dbReference type="NCBI Taxonomy" id="1461693"/>
    <lineage>
        <taxon>Bacteria</taxon>
        <taxon>Pseudomonadati</taxon>
        <taxon>Pseudomonadota</taxon>
        <taxon>Alphaproteobacteria</taxon>
        <taxon>Rhodobacterales</taxon>
        <taxon>Roseobacteraceae</taxon>
        <taxon>Actibacterium</taxon>
    </lineage>
</organism>
<keyword evidence="12" id="KW-1185">Reference proteome</keyword>
<dbReference type="GO" id="GO:0046872">
    <property type="term" value="F:metal ion binding"/>
    <property type="evidence" value="ECO:0007669"/>
    <property type="project" value="UniProtKB-KW"/>
</dbReference>
<dbReference type="CDD" id="cd02753">
    <property type="entry name" value="MopB_Formate-Dh-H"/>
    <property type="match status" value="1"/>
</dbReference>
<dbReference type="EMBL" id="AQQY01000006">
    <property type="protein sequence ID" value="KCV81811.1"/>
    <property type="molecule type" value="Genomic_DNA"/>
</dbReference>
<dbReference type="InterPro" id="IPR009010">
    <property type="entry name" value="Asp_de-COase-like_dom_sf"/>
</dbReference>
<comment type="caution">
    <text evidence="11">The sequence shown here is derived from an EMBL/GenBank/DDBJ whole genome shotgun (WGS) entry which is preliminary data.</text>
</comment>
<evidence type="ECO:0000313" key="11">
    <source>
        <dbReference type="EMBL" id="KCV81811.1"/>
    </source>
</evidence>
<evidence type="ECO:0000259" key="10">
    <source>
        <dbReference type="PROSITE" id="PS51669"/>
    </source>
</evidence>
<name>A0A058ZLY6_9RHOB</name>
<dbReference type="Pfam" id="PF01568">
    <property type="entry name" value="Molydop_binding"/>
    <property type="match status" value="1"/>
</dbReference>
<keyword evidence="3" id="KW-0479">Metal-binding</keyword>
<dbReference type="Gene3D" id="3.40.50.740">
    <property type="match status" value="1"/>
</dbReference>
<dbReference type="STRING" id="1461693.ATO10_10710"/>
<dbReference type="Gene3D" id="3.40.228.10">
    <property type="entry name" value="Dimethylsulfoxide Reductase, domain 2"/>
    <property type="match status" value="1"/>
</dbReference>
<dbReference type="CDD" id="cd00207">
    <property type="entry name" value="fer2"/>
    <property type="match status" value="1"/>
</dbReference>
<evidence type="ECO:0000256" key="2">
    <source>
        <dbReference type="ARBA" id="ARBA00022485"/>
    </source>
</evidence>
<dbReference type="Pfam" id="PF12838">
    <property type="entry name" value="Fer4_7"/>
    <property type="match status" value="1"/>
</dbReference>
<keyword evidence="6" id="KW-0408">Iron</keyword>
<dbReference type="InterPro" id="IPR017900">
    <property type="entry name" value="4Fe4S_Fe_S_CS"/>
</dbReference>
<dbReference type="InterPro" id="IPR027467">
    <property type="entry name" value="MopterinOxRdtase_cofactor_BS"/>
</dbReference>
<dbReference type="InterPro" id="IPR017896">
    <property type="entry name" value="4Fe4S_Fe-S-bd"/>
</dbReference>
<evidence type="ECO:0000256" key="4">
    <source>
        <dbReference type="ARBA" id="ARBA00022737"/>
    </source>
</evidence>
<comment type="similarity">
    <text evidence="1">In the C-terminal section; belongs to the prokaryotic molybdopterin-containing oxidoreductase family.</text>
</comment>
<dbReference type="InterPro" id="IPR006963">
    <property type="entry name" value="Mopterin_OxRdtase_4Fe-4S_dom"/>
</dbReference>
<keyword evidence="2" id="KW-0004">4Fe-4S</keyword>
<feature type="domain" description="4Fe-4S ferredoxin-type" evidence="9">
    <location>
        <begin position="140"/>
        <end position="170"/>
    </location>
</feature>
<dbReference type="Pfam" id="PF13510">
    <property type="entry name" value="Fer2_4"/>
    <property type="match status" value="1"/>
</dbReference>
<dbReference type="Gene3D" id="2.20.25.90">
    <property type="entry name" value="ADC-like domains"/>
    <property type="match status" value="1"/>
</dbReference>
<dbReference type="CDD" id="cd02790">
    <property type="entry name" value="MopB_CT_Formate-Dh_H"/>
    <property type="match status" value="1"/>
</dbReference>
<dbReference type="InterPro" id="IPR036010">
    <property type="entry name" value="2Fe-2S_ferredoxin-like_sf"/>
</dbReference>
<dbReference type="InterPro" id="IPR050123">
    <property type="entry name" value="Prok_molybdopt-oxidoreductase"/>
</dbReference>
<feature type="domain" description="4Fe-4S ferredoxin-type" evidence="9">
    <location>
        <begin position="183"/>
        <end position="212"/>
    </location>
</feature>
<proteinExistence type="inferred from homology"/>
<dbReference type="SUPFAM" id="SSF46548">
    <property type="entry name" value="alpha-helical ferredoxin"/>
    <property type="match status" value="1"/>
</dbReference>
<evidence type="ECO:0000256" key="7">
    <source>
        <dbReference type="ARBA" id="ARBA00023014"/>
    </source>
</evidence>
<dbReference type="GO" id="GO:0043546">
    <property type="term" value="F:molybdopterin cofactor binding"/>
    <property type="evidence" value="ECO:0007669"/>
    <property type="project" value="InterPro"/>
</dbReference>
<dbReference type="NCBIfam" id="TIGR01591">
    <property type="entry name" value="Fdh-alpha"/>
    <property type="match status" value="1"/>
</dbReference>
<evidence type="ECO:0000313" key="12">
    <source>
        <dbReference type="Proteomes" id="UP000024836"/>
    </source>
</evidence>
<dbReference type="SUPFAM" id="SSF53706">
    <property type="entry name" value="Formate dehydrogenase/DMSO reductase, domains 1-3"/>
    <property type="match status" value="1"/>
</dbReference>
<sequence length="907" mass="98027">MTDTITFTLDGETIQAQPGETIWQVAHGRGLIIPHLCHKPAPGYRPDGNCRACMVEVEGERSLVASCIREPAEGMVVHSDSTRAKTARKMVVEMLVTDQPEVAHDASSHLADMAAVNGVSDSRFPKLEKDRVPLLDDSHVAMQVNLDACIQCGLCVRACREVQVNDVIGMAGRGHDAYPTFDMADPMGASSCVACGECVQACPTGALLPATVQGDSADFDEEVASVCPFCGVGCQVSLKVKDGKVKYVEGLNGPANEGRLCVKGRFGFDYIHHPHRLTKPLIRRDDAPAKGLNVDPGDLLTHFREASWDEALDAAAKGLQDISGQGVAGFGSAKCTNEEAYLFQKLIRQGFGHNNVDHCTRLCHASSVFALVENVGSGAVTATFNEIENADVAIVIGCNPLENHPVAATYFKQFTQRGGKLIVMDPRAHGLSRFATHTLQFKPGADVAMLNAIMATIVEEGLYDQQYIDAYTENWEAEKTHLANFKPEDMAEHCGIDADTLRAVARDFAGAKAGMIFWGMGVSQHIHGTDNSRCLISLALMCGQVGRPGTGLHPLRGQNNVQGASDAGLIPMFLPDYQDVTDPEVRSHFADMWGDAIAAEKGLTVTEILDAVHAGRIKGMYILGENPAMSDPDVDHARAALAKLDHLVVQDIFLTETANYADVVLPAAAFYEKAGTVTNTNRQVQIARAAVPAPGEAREDWRITTDLANRLGLQWDYTHPSQVFAEMKLGMPSLNNITWDRLEAEGAVTYPCPAPDHPGEAVVFGDGFPRPEGRAKFTPAAIIAPDEAVDDDFPMVMTTGRQLEHWHTGSMTRRASVLDAVEPEANCSLHPRTLRKLGLSPGQDIRLISRRGEITIMARADRAIAEGMVFVPFAFVEAAANILTNPALDPFGKIPEFKFAAVRVEPA</sequence>
<dbReference type="PROSITE" id="PS00198">
    <property type="entry name" value="4FE4S_FER_1"/>
    <property type="match status" value="1"/>
</dbReference>
<dbReference type="InterPro" id="IPR001041">
    <property type="entry name" value="2Fe-2S_ferredoxin-type"/>
</dbReference>
<evidence type="ECO:0000256" key="1">
    <source>
        <dbReference type="ARBA" id="ARBA00007023"/>
    </source>
</evidence>
<dbReference type="PIRSF" id="PIRSF036643">
    <property type="entry name" value="FDH_alpha"/>
    <property type="match status" value="1"/>
</dbReference>
<dbReference type="Proteomes" id="UP000024836">
    <property type="component" value="Unassembled WGS sequence"/>
</dbReference>
<dbReference type="SUPFAM" id="SSF54292">
    <property type="entry name" value="2Fe-2S ferredoxin-like"/>
    <property type="match status" value="1"/>
</dbReference>
<dbReference type="eggNOG" id="COG3383">
    <property type="taxonomic scope" value="Bacteria"/>
</dbReference>
<dbReference type="OrthoDB" id="9816402at2"/>
<dbReference type="GO" id="GO:1990204">
    <property type="term" value="C:oxidoreductase complex"/>
    <property type="evidence" value="ECO:0007669"/>
    <property type="project" value="UniProtKB-ARBA"/>
</dbReference>
<dbReference type="GO" id="GO:0015942">
    <property type="term" value="P:formate metabolic process"/>
    <property type="evidence" value="ECO:0007669"/>
    <property type="project" value="InterPro"/>
</dbReference>
<dbReference type="InterPro" id="IPR041925">
    <property type="entry name" value="CT_Formate-Dh_H"/>
</dbReference>
<dbReference type="GO" id="GO:0008863">
    <property type="term" value="F:formate dehydrogenase (NAD+) activity"/>
    <property type="evidence" value="ECO:0007669"/>
    <property type="project" value="InterPro"/>
</dbReference>
<reference evidence="11 12" key="1">
    <citation type="submission" date="2013-04" db="EMBL/GenBank/DDBJ databases">
        <title>Shimia sp. 22II-S11-Z10 Genome Sequencing.</title>
        <authorList>
            <person name="Lai Q."/>
            <person name="Li G."/>
            <person name="Shao Z."/>
        </authorList>
    </citation>
    <scope>NUCLEOTIDE SEQUENCE [LARGE SCALE GENOMIC DNA]</scope>
    <source>
        <strain evidence="12">22II-S11-Z10</strain>
    </source>
</reference>
<evidence type="ECO:0000259" key="8">
    <source>
        <dbReference type="PROSITE" id="PS51085"/>
    </source>
</evidence>
<feature type="domain" description="2Fe-2S ferredoxin-type" evidence="8">
    <location>
        <begin position="3"/>
        <end position="83"/>
    </location>
</feature>
<dbReference type="Pfam" id="PF04879">
    <property type="entry name" value="Molybdop_Fe4S4"/>
    <property type="match status" value="1"/>
</dbReference>
<dbReference type="InterPro" id="IPR041924">
    <property type="entry name" value="Formate_Dh-H_N"/>
</dbReference>
<dbReference type="AlphaFoldDB" id="A0A058ZLY6"/>
<evidence type="ECO:0000259" key="9">
    <source>
        <dbReference type="PROSITE" id="PS51379"/>
    </source>
</evidence>
<evidence type="ECO:0000256" key="3">
    <source>
        <dbReference type="ARBA" id="ARBA00022723"/>
    </source>
</evidence>
<feature type="domain" description="4Fe-4S Mo/W bis-MGD-type" evidence="10">
    <location>
        <begin position="220"/>
        <end position="275"/>
    </location>
</feature>
<accession>A0A058ZLY6</accession>
<dbReference type="InterPro" id="IPR006656">
    <property type="entry name" value="Mopterin_OxRdtase"/>
</dbReference>
<dbReference type="PATRIC" id="fig|1461693.3.peg.2169"/>
<keyword evidence="4" id="KW-0677">Repeat</keyword>
<dbReference type="Gene3D" id="3.30.70.20">
    <property type="match status" value="1"/>
</dbReference>
<keyword evidence="5" id="KW-0560">Oxidoreductase</keyword>
<dbReference type="PROSITE" id="PS51669">
    <property type="entry name" value="4FE4S_MOW_BIS_MGD"/>
    <property type="match status" value="1"/>
</dbReference>
<dbReference type="PROSITE" id="PS51379">
    <property type="entry name" value="4FE4S_FER_2"/>
    <property type="match status" value="2"/>
</dbReference>